<feature type="region of interest" description="Disordered" evidence="1">
    <location>
        <begin position="50"/>
        <end position="122"/>
    </location>
</feature>
<evidence type="ECO:0000313" key="3">
    <source>
        <dbReference type="Proteomes" id="UP001432027"/>
    </source>
</evidence>
<sequence length="138" mass="15560">RTLFRARRFSWLRGGSTVMVNDERRGGECISGNILIGKASYIDWLRQGGSRNRREYQRRPNRMVPRAADRLAPVNSSKSSGSYSADAIDRFPNRIVPSEAPLRVRRGSPDASPDSSSRMDLLPKRMVPKALRLMISSL</sequence>
<gene>
    <name evidence="2" type="ORF">PENTCL1PPCAC_30084</name>
</gene>
<keyword evidence="3" id="KW-1185">Reference proteome</keyword>
<reference evidence="2" key="1">
    <citation type="submission" date="2023-10" db="EMBL/GenBank/DDBJ databases">
        <title>Genome assembly of Pristionchus species.</title>
        <authorList>
            <person name="Yoshida K."/>
            <person name="Sommer R.J."/>
        </authorList>
    </citation>
    <scope>NUCLEOTIDE SEQUENCE</scope>
    <source>
        <strain evidence="2">RS0144</strain>
    </source>
</reference>
<evidence type="ECO:0000256" key="1">
    <source>
        <dbReference type="SAM" id="MobiDB-lite"/>
    </source>
</evidence>
<name>A0AAV5ULB2_9BILA</name>
<feature type="non-terminal residue" evidence="2">
    <location>
        <position position="1"/>
    </location>
</feature>
<proteinExistence type="predicted"/>
<dbReference type="Proteomes" id="UP001432027">
    <property type="component" value="Unassembled WGS sequence"/>
</dbReference>
<accession>A0AAV5ULB2</accession>
<comment type="caution">
    <text evidence="2">The sequence shown here is derived from an EMBL/GenBank/DDBJ whole genome shotgun (WGS) entry which is preliminary data.</text>
</comment>
<dbReference type="AlphaFoldDB" id="A0AAV5ULB2"/>
<evidence type="ECO:0000313" key="2">
    <source>
        <dbReference type="EMBL" id="GMT07910.1"/>
    </source>
</evidence>
<dbReference type="EMBL" id="BTSX01000006">
    <property type="protein sequence ID" value="GMT07910.1"/>
    <property type="molecule type" value="Genomic_DNA"/>
</dbReference>
<organism evidence="2 3">
    <name type="scientific">Pristionchus entomophagus</name>
    <dbReference type="NCBI Taxonomy" id="358040"/>
    <lineage>
        <taxon>Eukaryota</taxon>
        <taxon>Metazoa</taxon>
        <taxon>Ecdysozoa</taxon>
        <taxon>Nematoda</taxon>
        <taxon>Chromadorea</taxon>
        <taxon>Rhabditida</taxon>
        <taxon>Rhabditina</taxon>
        <taxon>Diplogasteromorpha</taxon>
        <taxon>Diplogasteroidea</taxon>
        <taxon>Neodiplogasteridae</taxon>
        <taxon>Pristionchus</taxon>
    </lineage>
</organism>
<protein>
    <submittedName>
        <fullName evidence="2">Uncharacterized protein</fullName>
    </submittedName>
</protein>